<comment type="caution">
    <text evidence="1">The sequence shown here is derived from an EMBL/GenBank/DDBJ whole genome shotgun (WGS) entry which is preliminary data.</text>
</comment>
<dbReference type="Proteomes" id="UP001262410">
    <property type="component" value="Unassembled WGS sequence"/>
</dbReference>
<gene>
    <name evidence="1" type="ORF">E9232_003782</name>
</gene>
<name>A0ABU1JRL6_9PROT</name>
<evidence type="ECO:0000313" key="2">
    <source>
        <dbReference type="Proteomes" id="UP001262410"/>
    </source>
</evidence>
<reference evidence="1 2" key="1">
    <citation type="submission" date="2023-07" db="EMBL/GenBank/DDBJ databases">
        <title>Sorghum-associated microbial communities from plants grown in Nebraska, USA.</title>
        <authorList>
            <person name="Schachtman D."/>
        </authorList>
    </citation>
    <scope>NUCLEOTIDE SEQUENCE [LARGE SCALE GENOMIC DNA]</scope>
    <source>
        <strain evidence="1 2">584</strain>
    </source>
</reference>
<keyword evidence="2" id="KW-1185">Reference proteome</keyword>
<evidence type="ECO:0000313" key="1">
    <source>
        <dbReference type="EMBL" id="MDR6291256.1"/>
    </source>
</evidence>
<organism evidence="1 2">
    <name type="scientific">Inquilinus ginsengisoli</name>
    <dbReference type="NCBI Taxonomy" id="363840"/>
    <lineage>
        <taxon>Bacteria</taxon>
        <taxon>Pseudomonadati</taxon>
        <taxon>Pseudomonadota</taxon>
        <taxon>Alphaproteobacteria</taxon>
        <taxon>Rhodospirillales</taxon>
        <taxon>Rhodospirillaceae</taxon>
        <taxon>Inquilinus</taxon>
    </lineage>
</organism>
<dbReference type="EMBL" id="JAVDPW010000006">
    <property type="protein sequence ID" value="MDR6291256.1"/>
    <property type="molecule type" value="Genomic_DNA"/>
</dbReference>
<dbReference type="RefSeq" id="WP_309796289.1">
    <property type="nucleotide sequence ID" value="NZ_JAVDPW010000006.1"/>
</dbReference>
<sequence>MPDHSTTTEQIAPGIRTPAGFTRATGEIRTLLTGLEAIGLSPAALATALLTEAMPRLVAVHGMDRCADLLGSLSIELRLDTAAAEPARPQLVS</sequence>
<proteinExistence type="predicted"/>
<accession>A0ABU1JRL6</accession>
<protein>
    <submittedName>
        <fullName evidence="1">Uncharacterized protein</fullName>
    </submittedName>
</protein>